<reference evidence="1 2" key="1">
    <citation type="submission" date="2014-03" db="EMBL/GenBank/DDBJ databases">
        <authorList>
            <person name="Sibley D."/>
            <person name="Venepally P."/>
            <person name="Karamycheva S."/>
            <person name="Hadjithomas M."/>
            <person name="Khan A."/>
            <person name="Brunk B."/>
            <person name="Roos D."/>
            <person name="Caler E."/>
            <person name="Lorenzi H."/>
        </authorList>
    </citation>
    <scope>NUCLEOTIDE SEQUENCE [LARGE SCALE GENOMIC DNA]</scope>
    <source>
        <strain evidence="2">p89</strain>
    </source>
</reference>
<protein>
    <submittedName>
        <fullName evidence="1">Uncharacterized protein</fullName>
    </submittedName>
</protein>
<gene>
    <name evidence="1" type="ORF">TGP89_420630</name>
</gene>
<proteinExistence type="predicted"/>
<dbReference type="AlphaFoldDB" id="A0A086JHI5"/>
<name>A0A086JHI5_TOXGO</name>
<dbReference type="VEuPathDB" id="ToxoDB:TGP89_420630"/>
<accession>A0A086JHI5</accession>
<evidence type="ECO:0000313" key="2">
    <source>
        <dbReference type="Proteomes" id="UP000028828"/>
    </source>
</evidence>
<evidence type="ECO:0000313" key="1">
    <source>
        <dbReference type="EMBL" id="KFG31603.1"/>
    </source>
</evidence>
<dbReference type="Proteomes" id="UP000028828">
    <property type="component" value="Unassembled WGS sequence"/>
</dbReference>
<dbReference type="EMBL" id="AEYI02001937">
    <property type="protein sequence ID" value="KFG31603.1"/>
    <property type="molecule type" value="Genomic_DNA"/>
</dbReference>
<organism evidence="1 2">
    <name type="scientific">Toxoplasma gondii p89</name>
    <dbReference type="NCBI Taxonomy" id="943119"/>
    <lineage>
        <taxon>Eukaryota</taxon>
        <taxon>Sar</taxon>
        <taxon>Alveolata</taxon>
        <taxon>Apicomplexa</taxon>
        <taxon>Conoidasida</taxon>
        <taxon>Coccidia</taxon>
        <taxon>Eucoccidiorida</taxon>
        <taxon>Eimeriorina</taxon>
        <taxon>Sarcocystidae</taxon>
        <taxon>Toxoplasma</taxon>
    </lineage>
</organism>
<sequence length="196" mass="22704">MSRHSTTHLPRARSKQISCISASFLFTHCTLEARIKTERISCYRFLSTLHETAIRLTAPAKLTNPPTVQQSHLSSEIELWRNKRAAQSLFYALHFRSFLHIHVGKTDSLPLPQILPRIRPSFFCRFLLLLLAPDDASMLDLRTQEWRTQNVIYTTETLLLSVNCETDRTFTLRKNQHFRRELPIHTCLSASQCGIN</sequence>
<comment type="caution">
    <text evidence="1">The sequence shown here is derived from an EMBL/GenBank/DDBJ whole genome shotgun (WGS) entry which is preliminary data.</text>
</comment>